<feature type="region of interest" description="Disordered" evidence="6">
    <location>
        <begin position="30"/>
        <end position="60"/>
    </location>
</feature>
<feature type="transmembrane region" description="Helical" evidence="7">
    <location>
        <begin position="508"/>
        <end position="528"/>
    </location>
</feature>
<dbReference type="PROSITE" id="PS50850">
    <property type="entry name" value="MFS"/>
    <property type="match status" value="1"/>
</dbReference>
<keyword evidence="3 7" id="KW-0812">Transmembrane</keyword>
<comment type="subcellular location">
    <subcellularLocation>
        <location evidence="1">Cell membrane</location>
        <topology evidence="1">Multi-pass membrane protein</topology>
    </subcellularLocation>
</comment>
<feature type="transmembrane region" description="Helical" evidence="7">
    <location>
        <begin position="259"/>
        <end position="282"/>
    </location>
</feature>
<dbReference type="InterPro" id="IPR036259">
    <property type="entry name" value="MFS_trans_sf"/>
</dbReference>
<protein>
    <submittedName>
        <fullName evidence="9">Sugar efflux permease</fullName>
    </submittedName>
</protein>
<feature type="transmembrane region" description="Helical" evidence="7">
    <location>
        <begin position="194"/>
        <end position="211"/>
    </location>
</feature>
<evidence type="ECO:0000313" key="10">
    <source>
        <dbReference type="Proteomes" id="UP000029067"/>
    </source>
</evidence>
<evidence type="ECO:0000256" key="2">
    <source>
        <dbReference type="ARBA" id="ARBA00022448"/>
    </source>
</evidence>
<dbReference type="Pfam" id="PF07690">
    <property type="entry name" value="MFS_1"/>
    <property type="match status" value="1"/>
</dbReference>
<feature type="transmembrane region" description="Helical" evidence="7">
    <location>
        <begin position="463"/>
        <end position="488"/>
    </location>
</feature>
<feature type="transmembrane region" description="Helical" evidence="7">
    <location>
        <begin position="424"/>
        <end position="442"/>
    </location>
</feature>
<feature type="domain" description="Major facilitator superfamily (MFS) profile" evidence="8">
    <location>
        <begin position="73"/>
        <end position="534"/>
    </location>
</feature>
<dbReference type="OrthoDB" id="9812221at2"/>
<feature type="transmembrane region" description="Helical" evidence="7">
    <location>
        <begin position="367"/>
        <end position="391"/>
    </location>
</feature>
<reference evidence="9 10" key="1">
    <citation type="submission" date="2014-03" db="EMBL/GenBank/DDBJ databases">
        <title>Genomics of Bifidobacteria.</title>
        <authorList>
            <person name="Ventura M."/>
            <person name="Milani C."/>
            <person name="Lugli G.A."/>
        </authorList>
    </citation>
    <scope>NUCLEOTIDE SEQUENCE [LARGE SCALE GENOMIC DNA]</scope>
    <source>
        <strain evidence="9 10">LMG 10738</strain>
    </source>
</reference>
<dbReference type="eggNOG" id="COG2814">
    <property type="taxonomic scope" value="Bacteria"/>
</dbReference>
<feature type="transmembrane region" description="Helical" evidence="7">
    <location>
        <begin position="223"/>
        <end position="247"/>
    </location>
</feature>
<evidence type="ECO:0000256" key="5">
    <source>
        <dbReference type="ARBA" id="ARBA00023136"/>
    </source>
</evidence>
<keyword evidence="4 7" id="KW-1133">Transmembrane helix</keyword>
<evidence type="ECO:0000256" key="4">
    <source>
        <dbReference type="ARBA" id="ARBA00022989"/>
    </source>
</evidence>
<feature type="transmembrane region" description="Helical" evidence="7">
    <location>
        <begin position="294"/>
        <end position="314"/>
    </location>
</feature>
<feature type="compositionally biased region" description="Acidic residues" evidence="6">
    <location>
        <begin position="37"/>
        <end position="49"/>
    </location>
</feature>
<evidence type="ECO:0000256" key="3">
    <source>
        <dbReference type="ARBA" id="ARBA00022692"/>
    </source>
</evidence>
<feature type="transmembrane region" description="Helical" evidence="7">
    <location>
        <begin position="107"/>
        <end position="127"/>
    </location>
</feature>
<evidence type="ECO:0000256" key="7">
    <source>
        <dbReference type="SAM" id="Phobius"/>
    </source>
</evidence>
<feature type="transmembrane region" description="Helical" evidence="7">
    <location>
        <begin position="134"/>
        <end position="154"/>
    </location>
</feature>
<feature type="transmembrane region" description="Helical" evidence="7">
    <location>
        <begin position="160"/>
        <end position="182"/>
    </location>
</feature>
<evidence type="ECO:0000259" key="8">
    <source>
        <dbReference type="PROSITE" id="PS50850"/>
    </source>
</evidence>
<feature type="transmembrane region" description="Helical" evidence="7">
    <location>
        <begin position="70"/>
        <end position="87"/>
    </location>
</feature>
<keyword evidence="2" id="KW-0813">Transport</keyword>
<evidence type="ECO:0000256" key="6">
    <source>
        <dbReference type="SAM" id="MobiDB-lite"/>
    </source>
</evidence>
<evidence type="ECO:0000313" key="9">
    <source>
        <dbReference type="EMBL" id="KFI64548.1"/>
    </source>
</evidence>
<name>A0A087B0J8_9BIFI</name>
<dbReference type="InterPro" id="IPR011701">
    <property type="entry name" value="MFS"/>
</dbReference>
<gene>
    <name evidence="9" type="ORF">BCUN_1998</name>
</gene>
<proteinExistence type="predicted"/>
<dbReference type="SUPFAM" id="SSF103473">
    <property type="entry name" value="MFS general substrate transporter"/>
    <property type="match status" value="1"/>
</dbReference>
<accession>A0A087B0J8</accession>
<dbReference type="PANTHER" id="PTHR42718">
    <property type="entry name" value="MAJOR FACILITATOR SUPERFAMILY MULTIDRUG TRANSPORTER MFSC"/>
    <property type="match status" value="1"/>
</dbReference>
<dbReference type="PANTHER" id="PTHR42718:SF9">
    <property type="entry name" value="MAJOR FACILITATOR SUPERFAMILY MULTIDRUG TRANSPORTER MFSC"/>
    <property type="match status" value="1"/>
</dbReference>
<feature type="transmembrane region" description="Helical" evidence="7">
    <location>
        <begin position="335"/>
        <end position="355"/>
    </location>
</feature>
<feature type="transmembrane region" description="Helical" evidence="7">
    <location>
        <begin position="400"/>
        <end position="418"/>
    </location>
</feature>
<sequence length="543" mass="57943">MPKRVSAEHHDDNSTEEEIVIDQAVMAEVPDFGDGPINDDTDYESDPDDPGNPTSDNYHDHPGEKISGKLLCAVIATGIMAFIGILTETMTNVLFPTIMEEFSVDAATVQWLTTGYLLTVSLVTPLSSYLNRRFTIKSCFVVAVVLCVAGLLIAAATPNFWLLMAARVLQGIGTGISLPLMFNIILEQSPRSRLGLLMGVGNMVCAIAPALGPTVGGVACESIGWRTMFALLTIFLVIAFFMGFFTIRQPRPTAHAKFNFVQLLLLLVGFVAFVFALDQFGAAVAATEGAGGKWLMAVVLLVVAVIALVWFAALCRKSRDPLIRMGILRNVPFRWHLLAYVMLEGVTIGFGYLIPNLSQLGFGASPATAGLLILPGALLGAILAPVGGALLDRFGAFKPIMGTMVLAVVGILLMILLVHPSATVWMICIGYIAYMAGFSMAYPDTMTAGMSVIRPEVQPDGNAMFSTFQQLAGAVGTTVMSVCLVIAQSGHEQGTAAYAVATQSGGKWGMVVLLVVLLCAVASNLHAFMVRRREARAKVAAMQ</sequence>
<comment type="caution">
    <text evidence="9">The sequence shown here is derived from an EMBL/GenBank/DDBJ whole genome shotgun (WGS) entry which is preliminary data.</text>
</comment>
<dbReference type="PRINTS" id="PR01036">
    <property type="entry name" value="TCRTETB"/>
</dbReference>
<keyword evidence="5 7" id="KW-0472">Membrane</keyword>
<dbReference type="RefSeq" id="WP_051920719.1">
    <property type="nucleotide sequence ID" value="NZ_JGYV01000004.1"/>
</dbReference>
<dbReference type="AlphaFoldDB" id="A0A087B0J8"/>
<dbReference type="GO" id="GO:0022857">
    <property type="term" value="F:transmembrane transporter activity"/>
    <property type="evidence" value="ECO:0007669"/>
    <property type="project" value="InterPro"/>
</dbReference>
<dbReference type="Gene3D" id="1.20.1250.20">
    <property type="entry name" value="MFS general substrate transporter like domains"/>
    <property type="match status" value="2"/>
</dbReference>
<dbReference type="EMBL" id="JGYV01000004">
    <property type="protein sequence ID" value="KFI64548.1"/>
    <property type="molecule type" value="Genomic_DNA"/>
</dbReference>
<evidence type="ECO:0000256" key="1">
    <source>
        <dbReference type="ARBA" id="ARBA00004651"/>
    </source>
</evidence>
<dbReference type="InterPro" id="IPR020846">
    <property type="entry name" value="MFS_dom"/>
</dbReference>
<dbReference type="Proteomes" id="UP000029067">
    <property type="component" value="Unassembled WGS sequence"/>
</dbReference>
<keyword evidence="10" id="KW-1185">Reference proteome</keyword>
<organism evidence="9 10">
    <name type="scientific">Bifidobacterium cuniculi</name>
    <dbReference type="NCBI Taxonomy" id="1688"/>
    <lineage>
        <taxon>Bacteria</taxon>
        <taxon>Bacillati</taxon>
        <taxon>Actinomycetota</taxon>
        <taxon>Actinomycetes</taxon>
        <taxon>Bifidobacteriales</taxon>
        <taxon>Bifidobacteriaceae</taxon>
        <taxon>Bifidobacterium</taxon>
    </lineage>
</organism>
<dbReference type="STRING" id="1688.BCUN_1998"/>
<dbReference type="GO" id="GO:0005886">
    <property type="term" value="C:plasma membrane"/>
    <property type="evidence" value="ECO:0007669"/>
    <property type="project" value="UniProtKB-SubCell"/>
</dbReference>